<evidence type="ECO:0000313" key="3">
    <source>
        <dbReference type="Proteomes" id="UP000259636"/>
    </source>
</evidence>
<keyword evidence="1" id="KW-0812">Transmembrane</keyword>
<dbReference type="EMBL" id="CP031742">
    <property type="protein sequence ID" value="AXQ56805.1"/>
    <property type="molecule type" value="Genomic_DNA"/>
</dbReference>
<gene>
    <name evidence="2" type="ORF">D0C37_20840</name>
</gene>
<protein>
    <submittedName>
        <fullName evidence="2">Uncharacterized protein</fullName>
    </submittedName>
</protein>
<proteinExistence type="predicted"/>
<accession>A0A385DEH0</accession>
<organism evidence="2 3">
    <name type="scientific">Streptomyces koyangensis</name>
    <dbReference type="NCBI Taxonomy" id="188770"/>
    <lineage>
        <taxon>Bacteria</taxon>
        <taxon>Bacillati</taxon>
        <taxon>Actinomycetota</taxon>
        <taxon>Actinomycetes</taxon>
        <taxon>Kitasatosporales</taxon>
        <taxon>Streptomycetaceae</taxon>
        <taxon>Streptomyces</taxon>
        <taxon>Streptomyces aurantiacus group</taxon>
    </lineage>
</organism>
<sequence length="111" mass="12241">MTWLGYASDLPHAVNVTPAGIPVVGALMALGALAFLVWDALRVPGEPWFRWLVPAGFCVMLPAVARQWLPLIALAALLMGAGMGLSNYWRWTRRRGARRPSRRARLPPPAR</sequence>
<evidence type="ECO:0000256" key="1">
    <source>
        <dbReference type="SAM" id="Phobius"/>
    </source>
</evidence>
<dbReference type="GeneID" id="300116599"/>
<feature type="transmembrane region" description="Helical" evidence="1">
    <location>
        <begin position="20"/>
        <end position="41"/>
    </location>
</feature>
<name>A0A385DEH0_9ACTN</name>
<dbReference type="RefSeq" id="WP_117349995.1">
    <property type="nucleotide sequence ID" value="NZ_CP031742.1"/>
</dbReference>
<dbReference type="Proteomes" id="UP000259636">
    <property type="component" value="Chromosome"/>
</dbReference>
<reference evidence="2 3" key="1">
    <citation type="submission" date="2018-08" db="EMBL/GenBank/DDBJ databases">
        <authorList>
            <person name="Ferrada E.E."/>
            <person name="Latorre B.A."/>
        </authorList>
    </citation>
    <scope>NUCLEOTIDE SEQUENCE [LARGE SCALE GENOMIC DNA]</scope>
    <source>
        <strain evidence="2 3">VK-A60T</strain>
    </source>
</reference>
<dbReference type="AlphaFoldDB" id="A0A385DEH0"/>
<keyword evidence="1" id="KW-1133">Transmembrane helix</keyword>
<feature type="transmembrane region" description="Helical" evidence="1">
    <location>
        <begin position="71"/>
        <end position="89"/>
    </location>
</feature>
<evidence type="ECO:0000313" key="2">
    <source>
        <dbReference type="EMBL" id="AXQ56805.1"/>
    </source>
</evidence>
<dbReference type="KEGG" id="sky:D0C37_20840"/>
<keyword evidence="1" id="KW-0472">Membrane</keyword>